<feature type="compositionally biased region" description="Basic and acidic residues" evidence="1">
    <location>
        <begin position="28"/>
        <end position="43"/>
    </location>
</feature>
<feature type="compositionally biased region" description="Basic residues" evidence="1">
    <location>
        <begin position="14"/>
        <end position="27"/>
    </location>
</feature>
<name>X0V859_9ZZZZ</name>
<feature type="region of interest" description="Disordered" evidence="1">
    <location>
        <begin position="1"/>
        <end position="57"/>
    </location>
</feature>
<organism evidence="2">
    <name type="scientific">marine sediment metagenome</name>
    <dbReference type="NCBI Taxonomy" id="412755"/>
    <lineage>
        <taxon>unclassified sequences</taxon>
        <taxon>metagenomes</taxon>
        <taxon>ecological metagenomes</taxon>
    </lineage>
</organism>
<protein>
    <submittedName>
        <fullName evidence="2">Uncharacterized protein</fullName>
    </submittedName>
</protein>
<comment type="caution">
    <text evidence="2">The sequence shown here is derived from an EMBL/GenBank/DDBJ whole genome shotgun (WGS) entry which is preliminary data.</text>
</comment>
<proteinExistence type="predicted"/>
<accession>X0V859</accession>
<dbReference type="EMBL" id="BARS01028358">
    <property type="protein sequence ID" value="GAG07517.1"/>
    <property type="molecule type" value="Genomic_DNA"/>
</dbReference>
<reference evidence="2" key="1">
    <citation type="journal article" date="2014" name="Front. Microbiol.">
        <title>High frequency of phylogenetically diverse reductive dehalogenase-homologous genes in deep subseafloor sedimentary metagenomes.</title>
        <authorList>
            <person name="Kawai M."/>
            <person name="Futagami T."/>
            <person name="Toyoda A."/>
            <person name="Takaki Y."/>
            <person name="Nishi S."/>
            <person name="Hori S."/>
            <person name="Arai W."/>
            <person name="Tsubouchi T."/>
            <person name="Morono Y."/>
            <person name="Uchiyama I."/>
            <person name="Ito T."/>
            <person name="Fujiyama A."/>
            <person name="Inagaki F."/>
            <person name="Takami H."/>
        </authorList>
    </citation>
    <scope>NUCLEOTIDE SEQUENCE</scope>
    <source>
        <strain evidence="2">Expedition CK06-06</strain>
    </source>
</reference>
<evidence type="ECO:0000256" key="1">
    <source>
        <dbReference type="SAM" id="MobiDB-lite"/>
    </source>
</evidence>
<evidence type="ECO:0000313" key="2">
    <source>
        <dbReference type="EMBL" id="GAG07517.1"/>
    </source>
</evidence>
<gene>
    <name evidence="2" type="ORF">S01H1_44454</name>
</gene>
<sequence>MKHGRTDRAQGYKKNQHQKRGGYSHKRNKDDGQEGATQDKEARSVVIGEVSHRRLDNKGQKAAYAYDQTHLCQGQREFFDKHRKERTDKRDIEIADKMNKGQAKDHFYISGSGIFNHSNQ</sequence>
<feature type="compositionally biased region" description="Basic and acidic residues" evidence="1">
    <location>
        <begin position="1"/>
        <end position="10"/>
    </location>
</feature>
<dbReference type="AlphaFoldDB" id="X0V859"/>